<gene>
    <name evidence="1" type="ORF">JX360_06665</name>
</gene>
<proteinExistence type="predicted"/>
<accession>A0ABT0C9Y0</accession>
<name>A0ABT0C9Y0_THEVL</name>
<dbReference type="EMBL" id="JAFIRA010000012">
    <property type="protein sequence ID" value="MCJ2542589.1"/>
    <property type="molecule type" value="Genomic_DNA"/>
</dbReference>
<evidence type="ECO:0008006" key="3">
    <source>
        <dbReference type="Google" id="ProtNLM"/>
    </source>
</evidence>
<dbReference type="PANTHER" id="PTHR36507">
    <property type="entry name" value="BLL1555 PROTEIN"/>
    <property type="match status" value="1"/>
</dbReference>
<comment type="caution">
    <text evidence="1">The sequence shown here is derived from an EMBL/GenBank/DDBJ whole genome shotgun (WGS) entry which is preliminary data.</text>
</comment>
<organism evidence="1 2">
    <name type="scientific">Thermostichus vulcanus str. 'Rupite'</name>
    <dbReference type="NCBI Taxonomy" id="2813851"/>
    <lineage>
        <taxon>Bacteria</taxon>
        <taxon>Bacillati</taxon>
        <taxon>Cyanobacteriota</taxon>
        <taxon>Cyanophyceae</taxon>
        <taxon>Thermostichales</taxon>
        <taxon>Thermostichaceae</taxon>
        <taxon>Thermostichus</taxon>
    </lineage>
</organism>
<dbReference type="RefSeq" id="WP_244349862.1">
    <property type="nucleotide sequence ID" value="NZ_JAFIRA010000012.1"/>
</dbReference>
<protein>
    <recommendedName>
        <fullName evidence="3">Copper-binding protein</fullName>
    </recommendedName>
</protein>
<keyword evidence="2" id="KW-1185">Reference proteome</keyword>
<dbReference type="SUPFAM" id="SSF49503">
    <property type="entry name" value="Cupredoxins"/>
    <property type="match status" value="1"/>
</dbReference>
<dbReference type="PANTHER" id="PTHR36507:SF1">
    <property type="entry name" value="BLL1555 PROTEIN"/>
    <property type="match status" value="1"/>
</dbReference>
<evidence type="ECO:0000313" key="1">
    <source>
        <dbReference type="EMBL" id="MCJ2542589.1"/>
    </source>
</evidence>
<dbReference type="InterPro" id="IPR052721">
    <property type="entry name" value="ET_Amicyanin"/>
</dbReference>
<dbReference type="Proteomes" id="UP000830835">
    <property type="component" value="Unassembled WGS sequence"/>
</dbReference>
<dbReference type="Gene3D" id="2.60.40.420">
    <property type="entry name" value="Cupredoxins - blue copper proteins"/>
    <property type="match status" value="1"/>
</dbReference>
<dbReference type="InterPro" id="IPR008972">
    <property type="entry name" value="Cupredoxin"/>
</dbReference>
<sequence>MPMTRRLLLLTGLGSALNVGAILAVDRWRQADSLAEGDPVEATAAVSEAEVIIRGFQYLPAEVTLKRGGTITFTNEDSTPHTATPLDGAQFQGTGRLRRNESKVVVFEVTGIQNYFCDIHPSMVGRIVVVD</sequence>
<reference evidence="1" key="1">
    <citation type="submission" date="2021-02" db="EMBL/GenBank/DDBJ databases">
        <title>The CRISPR/cas machinery reduction and long-range gene transfer in the hot spring cyanobacterium Synechococcus.</title>
        <authorList>
            <person name="Dvorak P."/>
            <person name="Jahodarova E."/>
            <person name="Hasler P."/>
            <person name="Poulickova A."/>
        </authorList>
    </citation>
    <scope>NUCLEOTIDE SEQUENCE</scope>
    <source>
        <strain evidence="1">Rupite</strain>
    </source>
</reference>
<evidence type="ECO:0000313" key="2">
    <source>
        <dbReference type="Proteomes" id="UP000830835"/>
    </source>
</evidence>